<protein>
    <submittedName>
        <fullName evidence="1">Conserved oligomeric Golgi complex subunit 8</fullName>
    </submittedName>
</protein>
<evidence type="ECO:0000313" key="1">
    <source>
        <dbReference type="EMBL" id="KAJ4709029.1"/>
    </source>
</evidence>
<dbReference type="EMBL" id="CM051403">
    <property type="protein sequence ID" value="KAJ4709029.1"/>
    <property type="molecule type" value="Genomic_DNA"/>
</dbReference>
<comment type="caution">
    <text evidence="1">The sequence shown here is derived from an EMBL/GenBank/DDBJ whole genome shotgun (WGS) entry which is preliminary data.</text>
</comment>
<reference evidence="1 2" key="1">
    <citation type="journal article" date="2023" name="Science">
        <title>Complex scaffold remodeling in plant triterpene biosynthesis.</title>
        <authorList>
            <person name="De La Pena R."/>
            <person name="Hodgson H."/>
            <person name="Liu J.C."/>
            <person name="Stephenson M.J."/>
            <person name="Martin A.C."/>
            <person name="Owen C."/>
            <person name="Harkess A."/>
            <person name="Leebens-Mack J."/>
            <person name="Jimenez L.E."/>
            <person name="Osbourn A."/>
            <person name="Sattely E.S."/>
        </authorList>
    </citation>
    <scope>NUCLEOTIDE SEQUENCE [LARGE SCALE GENOMIC DNA]</scope>
    <source>
        <strain evidence="2">cv. JPN11</strain>
        <tissue evidence="1">Leaf</tissue>
    </source>
</reference>
<name>A0ACC1XCE9_MELAZ</name>
<accession>A0ACC1XCE9</accession>
<evidence type="ECO:0000313" key="2">
    <source>
        <dbReference type="Proteomes" id="UP001164539"/>
    </source>
</evidence>
<dbReference type="Proteomes" id="UP001164539">
    <property type="component" value="Chromosome 10"/>
</dbReference>
<organism evidence="1 2">
    <name type="scientific">Melia azedarach</name>
    <name type="common">Chinaberry tree</name>
    <dbReference type="NCBI Taxonomy" id="155640"/>
    <lineage>
        <taxon>Eukaryota</taxon>
        <taxon>Viridiplantae</taxon>
        <taxon>Streptophyta</taxon>
        <taxon>Embryophyta</taxon>
        <taxon>Tracheophyta</taxon>
        <taxon>Spermatophyta</taxon>
        <taxon>Magnoliopsida</taxon>
        <taxon>eudicotyledons</taxon>
        <taxon>Gunneridae</taxon>
        <taxon>Pentapetalae</taxon>
        <taxon>rosids</taxon>
        <taxon>malvids</taxon>
        <taxon>Sapindales</taxon>
        <taxon>Meliaceae</taxon>
        <taxon>Melia</taxon>
    </lineage>
</organism>
<gene>
    <name evidence="1" type="ORF">OWV82_018882</name>
</gene>
<proteinExistence type="predicted"/>
<keyword evidence="2" id="KW-1185">Reference proteome</keyword>
<sequence length="569" mass="63431">METENGDDGASLASLLPLASVSQQPYVSELLSFTLDRLHKEPELLRVDAERVQRQMQEVAVGNYRAFIAAADALLAIREEVSSIDKHLESLITEIPKLTSGCTEFIESAEEILEKRKMNQTLLANHSTLLDLLEIPQLMDTCVRNGNYDEALDLEAYVCKLSTMHPKLPIIQALAAEVRQTTQSLLSQLLHKLRSNIQLPECLRIIGYLRRIGVFSEYEMRLQFLRCREAWLTGILEDLDQKNAYEYLKGMINCHRMHLFDVVNQYRAIFADDTSGSEENYDGGLLFSWAMHQITSHLKTLKIMLPKITEGGSLSNILDQCMYCAMGLGWVGLDFRGLLPSLFEEAVLTLFSKNMSTAVENFELVLDSHRWVPLPAVGYPSNSVGEDSQEDVTPPSYLMEHPPLAVFVNGVSAAMNELRPCAPLSLKNVLAQELIKGLQAVSDSLLRYSATRMLRENESGLFLSLCRAFIEVAYPHCATCFGRCYPGGAALIMDAKSLYDGIGRLLAHSTSRNLPKPSNNAEEKSISENGDLPVVENGVTSAAEEAEGSNEDRKEQPSSPKQTEEYREA</sequence>